<feature type="domain" description="Endonuclease/exonuclease/phosphatase" evidence="2">
    <location>
        <begin position="107"/>
        <end position="327"/>
    </location>
</feature>
<feature type="transmembrane region" description="Helical" evidence="1">
    <location>
        <begin position="67"/>
        <end position="88"/>
    </location>
</feature>
<proteinExistence type="predicted"/>
<gene>
    <name evidence="3" type="ORF">AB0301_09470</name>
</gene>
<keyword evidence="1" id="KW-0472">Membrane</keyword>
<feature type="transmembrane region" description="Helical" evidence="1">
    <location>
        <begin position="34"/>
        <end position="60"/>
    </location>
</feature>
<evidence type="ECO:0000256" key="1">
    <source>
        <dbReference type="SAM" id="Phobius"/>
    </source>
</evidence>
<evidence type="ECO:0000313" key="3">
    <source>
        <dbReference type="EMBL" id="MEW1975290.1"/>
    </source>
</evidence>
<keyword evidence="3" id="KW-0255">Endonuclease</keyword>
<dbReference type="Pfam" id="PF03372">
    <property type="entry name" value="Exo_endo_phos"/>
    <property type="match status" value="1"/>
</dbReference>
<dbReference type="GO" id="GO:0004519">
    <property type="term" value="F:endonuclease activity"/>
    <property type="evidence" value="ECO:0007669"/>
    <property type="project" value="UniProtKB-KW"/>
</dbReference>
<organism evidence="3 4">
    <name type="scientific">Microbacterium profundi</name>
    <dbReference type="NCBI Taxonomy" id="450380"/>
    <lineage>
        <taxon>Bacteria</taxon>
        <taxon>Bacillati</taxon>
        <taxon>Actinomycetota</taxon>
        <taxon>Actinomycetes</taxon>
        <taxon>Micrococcales</taxon>
        <taxon>Microbacteriaceae</taxon>
        <taxon>Microbacterium</taxon>
    </lineage>
</organism>
<keyword evidence="3" id="KW-0540">Nuclease</keyword>
<sequence length="338" mass="35194">MFRLLGILLTVLFAIATAIVVWPQFFQLEQTFPFAQLVAVRGAVLAGLLAIAVLSLLLLFARPLRGFAASILIVALLGSAAIAGIGALRGFGTGELPAKSEASVRVLTWNTAGEAVSAETIADAILTQEVDVVTLPETAESVGERIAVMLREQGRPMWVHHVQFGEVPNGPQAWETTILVSPELGDYSVIGSSADGSSNTSSVPSAVVMPVNGTGPTIVAVHAVAPRVDAMERWQSDLSWIADQCPAGDFILAGDFNATIDHMASLGVDGGDMGYCRDAASRTGTGATGTWPASFPALLGAPIDRIMASQNWEPTGSLVLDAAGSDHRALVVQLDPAG</sequence>
<dbReference type="RefSeq" id="WP_206476711.1">
    <property type="nucleotide sequence ID" value="NZ_JAJVKR010000012.1"/>
</dbReference>
<comment type="caution">
    <text evidence="3">The sequence shown here is derived from an EMBL/GenBank/DDBJ whole genome shotgun (WGS) entry which is preliminary data.</text>
</comment>
<evidence type="ECO:0000259" key="2">
    <source>
        <dbReference type="Pfam" id="PF03372"/>
    </source>
</evidence>
<dbReference type="Gene3D" id="3.60.10.10">
    <property type="entry name" value="Endonuclease/exonuclease/phosphatase"/>
    <property type="match status" value="1"/>
</dbReference>
<protein>
    <submittedName>
        <fullName evidence="3">Endonuclease/exonuclease/phosphatase family protein</fullName>
    </submittedName>
</protein>
<dbReference type="EMBL" id="JBFBMH010000011">
    <property type="protein sequence ID" value="MEW1975290.1"/>
    <property type="molecule type" value="Genomic_DNA"/>
</dbReference>
<dbReference type="InterPro" id="IPR005135">
    <property type="entry name" value="Endo/exonuclease/phosphatase"/>
</dbReference>
<evidence type="ECO:0000313" key="4">
    <source>
        <dbReference type="Proteomes" id="UP001553715"/>
    </source>
</evidence>
<keyword evidence="1" id="KW-0812">Transmembrane</keyword>
<dbReference type="Proteomes" id="UP001553715">
    <property type="component" value="Unassembled WGS sequence"/>
</dbReference>
<reference evidence="3 4" key="1">
    <citation type="submission" date="2024-06" db="EMBL/GenBank/DDBJ databases">
        <title>The Natural Products Discovery Center: Release of the First 8490 Sequenced Strains for Exploring Actinobacteria Biosynthetic Diversity.</title>
        <authorList>
            <person name="Kalkreuter E."/>
            <person name="Kautsar S.A."/>
            <person name="Yang D."/>
            <person name="Bader C.D."/>
            <person name="Teijaro C.N."/>
            <person name="Fluegel L."/>
            <person name="Davis C.M."/>
            <person name="Simpson J.R."/>
            <person name="Lauterbach L."/>
            <person name="Steele A.D."/>
            <person name="Gui C."/>
            <person name="Meng S."/>
            <person name="Li G."/>
            <person name="Viehrig K."/>
            <person name="Ye F."/>
            <person name="Su P."/>
            <person name="Kiefer A.F."/>
            <person name="Nichols A."/>
            <person name="Cepeda A.J."/>
            <person name="Yan W."/>
            <person name="Fan B."/>
            <person name="Jiang Y."/>
            <person name="Adhikari A."/>
            <person name="Zheng C.-J."/>
            <person name="Schuster L."/>
            <person name="Cowan T.M."/>
            <person name="Smanski M.J."/>
            <person name="Chevrette M.G."/>
            <person name="De Carvalho L.P.S."/>
            <person name="Shen B."/>
        </authorList>
    </citation>
    <scope>NUCLEOTIDE SEQUENCE [LARGE SCALE GENOMIC DNA]</scope>
    <source>
        <strain evidence="3 4">NPDC077434</strain>
    </source>
</reference>
<name>A0ABV3LIR4_9MICO</name>
<dbReference type="SUPFAM" id="SSF56219">
    <property type="entry name" value="DNase I-like"/>
    <property type="match status" value="1"/>
</dbReference>
<dbReference type="InterPro" id="IPR036691">
    <property type="entry name" value="Endo/exonu/phosph_ase_sf"/>
</dbReference>
<keyword evidence="1" id="KW-1133">Transmembrane helix</keyword>
<keyword evidence="4" id="KW-1185">Reference proteome</keyword>
<keyword evidence="3" id="KW-0378">Hydrolase</keyword>
<accession>A0ABV3LIR4</accession>